<organism evidence="7 8">
    <name type="scientific">Oesophagostomum dentatum</name>
    <name type="common">Nodular worm</name>
    <dbReference type="NCBI Taxonomy" id="61180"/>
    <lineage>
        <taxon>Eukaryota</taxon>
        <taxon>Metazoa</taxon>
        <taxon>Ecdysozoa</taxon>
        <taxon>Nematoda</taxon>
        <taxon>Chromadorea</taxon>
        <taxon>Rhabditida</taxon>
        <taxon>Rhabditina</taxon>
        <taxon>Rhabditomorpha</taxon>
        <taxon>Strongyloidea</taxon>
        <taxon>Strongylidae</taxon>
        <taxon>Oesophagostomum</taxon>
    </lineage>
</organism>
<dbReference type="PROSITE" id="PS50850">
    <property type="entry name" value="MFS"/>
    <property type="match status" value="1"/>
</dbReference>
<dbReference type="Proteomes" id="UP000053660">
    <property type="component" value="Unassembled WGS sequence"/>
</dbReference>
<feature type="non-terminal residue" evidence="7">
    <location>
        <position position="222"/>
    </location>
</feature>
<dbReference type="InterPro" id="IPR036259">
    <property type="entry name" value="MFS_trans_sf"/>
</dbReference>
<feature type="transmembrane region" description="Helical" evidence="5">
    <location>
        <begin position="157"/>
        <end position="178"/>
    </location>
</feature>
<dbReference type="InterPro" id="IPR020846">
    <property type="entry name" value="MFS_dom"/>
</dbReference>
<evidence type="ECO:0000256" key="2">
    <source>
        <dbReference type="ARBA" id="ARBA00022692"/>
    </source>
</evidence>
<keyword evidence="4 5" id="KW-0472">Membrane</keyword>
<evidence type="ECO:0000256" key="1">
    <source>
        <dbReference type="ARBA" id="ARBA00004141"/>
    </source>
</evidence>
<feature type="transmembrane region" description="Helical" evidence="5">
    <location>
        <begin position="127"/>
        <end position="151"/>
    </location>
</feature>
<sequence>LVITNPAQEALIQFLNDSYADTHGKRLDREGLEYIWGPIVSSLFWGATIGSLLIQAISDRLGRKYGIITNFSLQAISMGLSVLSQLMGSYILYTVSRILLGIGLSISIGIAPLFILECSPVSCRGMVSMSTGIMLQAGLVGGAIAAMPQIFGTVEMWWMIYALEGILTLAVTIFMFCCPESPTFLVSKGKMEEAEQSVVYYHAITEAEAKPILEEIKTAGGG</sequence>
<reference evidence="7 8" key="1">
    <citation type="submission" date="2014-03" db="EMBL/GenBank/DDBJ databases">
        <title>Draft genome of the hookworm Oesophagostomum dentatum.</title>
        <authorList>
            <person name="Mitreva M."/>
        </authorList>
    </citation>
    <scope>NUCLEOTIDE SEQUENCE [LARGE SCALE GENOMIC DNA]</scope>
    <source>
        <strain evidence="7 8">OD-Hann</strain>
    </source>
</reference>
<dbReference type="GO" id="GO:0016020">
    <property type="term" value="C:membrane"/>
    <property type="evidence" value="ECO:0007669"/>
    <property type="project" value="UniProtKB-SubCell"/>
</dbReference>
<dbReference type="AlphaFoldDB" id="A0A0B1SJH5"/>
<feature type="transmembrane region" description="Helical" evidence="5">
    <location>
        <begin position="65"/>
        <end position="84"/>
    </location>
</feature>
<dbReference type="SUPFAM" id="SSF103473">
    <property type="entry name" value="MFS general substrate transporter"/>
    <property type="match status" value="1"/>
</dbReference>
<feature type="transmembrane region" description="Helical" evidence="5">
    <location>
        <begin position="90"/>
        <end position="115"/>
    </location>
</feature>
<dbReference type="EMBL" id="KN572531">
    <property type="protein sequence ID" value="KHJ83632.1"/>
    <property type="molecule type" value="Genomic_DNA"/>
</dbReference>
<dbReference type="InterPro" id="IPR045263">
    <property type="entry name" value="GLUT"/>
</dbReference>
<dbReference type="InterPro" id="IPR005828">
    <property type="entry name" value="MFS_sugar_transport-like"/>
</dbReference>
<comment type="subcellular location">
    <subcellularLocation>
        <location evidence="1">Membrane</location>
        <topology evidence="1">Multi-pass membrane protein</topology>
    </subcellularLocation>
</comment>
<protein>
    <recommendedName>
        <fullName evidence="6">Major facilitator superfamily (MFS) profile domain-containing protein</fullName>
    </recommendedName>
</protein>
<evidence type="ECO:0000256" key="4">
    <source>
        <dbReference type="ARBA" id="ARBA00023136"/>
    </source>
</evidence>
<evidence type="ECO:0000259" key="6">
    <source>
        <dbReference type="PROSITE" id="PS50850"/>
    </source>
</evidence>
<dbReference type="PANTHER" id="PTHR23503">
    <property type="entry name" value="SOLUTE CARRIER FAMILY 2"/>
    <property type="match status" value="1"/>
</dbReference>
<feature type="domain" description="Major facilitator superfamily (MFS) profile" evidence="6">
    <location>
        <begin position="1"/>
        <end position="222"/>
    </location>
</feature>
<feature type="transmembrane region" description="Helical" evidence="5">
    <location>
        <begin position="34"/>
        <end position="53"/>
    </location>
</feature>
<keyword evidence="8" id="KW-1185">Reference proteome</keyword>
<dbReference type="OrthoDB" id="8120565at2759"/>
<accession>A0A0B1SJH5</accession>
<evidence type="ECO:0000256" key="5">
    <source>
        <dbReference type="SAM" id="Phobius"/>
    </source>
</evidence>
<evidence type="ECO:0000313" key="7">
    <source>
        <dbReference type="EMBL" id="KHJ83632.1"/>
    </source>
</evidence>
<evidence type="ECO:0000256" key="3">
    <source>
        <dbReference type="ARBA" id="ARBA00022989"/>
    </source>
</evidence>
<evidence type="ECO:0000313" key="8">
    <source>
        <dbReference type="Proteomes" id="UP000053660"/>
    </source>
</evidence>
<name>A0A0B1SJH5_OESDE</name>
<dbReference type="GO" id="GO:0015149">
    <property type="term" value="F:hexose transmembrane transporter activity"/>
    <property type="evidence" value="ECO:0007669"/>
    <property type="project" value="TreeGrafter"/>
</dbReference>
<keyword evidence="2 5" id="KW-0812">Transmembrane</keyword>
<gene>
    <name evidence="7" type="ORF">OESDEN_16667</name>
</gene>
<feature type="non-terminal residue" evidence="7">
    <location>
        <position position="1"/>
    </location>
</feature>
<dbReference type="PANTHER" id="PTHR23503:SF96">
    <property type="entry name" value="MAJOR FACILITATOR SUPERFAMILY (MFS) PROFILE DOMAIN-CONTAINING PROTEIN"/>
    <property type="match status" value="1"/>
</dbReference>
<keyword evidence="3 5" id="KW-1133">Transmembrane helix</keyword>
<proteinExistence type="predicted"/>
<dbReference type="Gene3D" id="1.20.1250.20">
    <property type="entry name" value="MFS general substrate transporter like domains"/>
    <property type="match status" value="1"/>
</dbReference>
<dbReference type="Pfam" id="PF00083">
    <property type="entry name" value="Sugar_tr"/>
    <property type="match status" value="1"/>
</dbReference>